<dbReference type="EMBL" id="CM035424">
    <property type="protein sequence ID" value="KAH7351947.1"/>
    <property type="molecule type" value="Genomic_DNA"/>
</dbReference>
<dbReference type="AlphaFoldDB" id="A0A8T2SKM0"/>
<keyword evidence="4" id="KW-0808">Transferase</keyword>
<dbReference type="PROSITE" id="PS50011">
    <property type="entry name" value="PROTEIN_KINASE_DOM"/>
    <property type="match status" value="1"/>
</dbReference>
<comment type="catalytic activity">
    <reaction evidence="8">
        <text>L-threonyl-[protein] + ATP = O-phospho-L-threonyl-[protein] + ADP + H(+)</text>
        <dbReference type="Rhea" id="RHEA:46608"/>
        <dbReference type="Rhea" id="RHEA-COMP:11060"/>
        <dbReference type="Rhea" id="RHEA-COMP:11605"/>
        <dbReference type="ChEBI" id="CHEBI:15378"/>
        <dbReference type="ChEBI" id="CHEBI:30013"/>
        <dbReference type="ChEBI" id="CHEBI:30616"/>
        <dbReference type="ChEBI" id="CHEBI:61977"/>
        <dbReference type="ChEBI" id="CHEBI:456216"/>
        <dbReference type="EC" id="2.7.11.1"/>
    </reaction>
</comment>
<proteinExistence type="inferred from homology"/>
<evidence type="ECO:0000256" key="3">
    <source>
        <dbReference type="ARBA" id="ARBA00022527"/>
    </source>
</evidence>
<evidence type="ECO:0000256" key="7">
    <source>
        <dbReference type="ARBA" id="ARBA00022840"/>
    </source>
</evidence>
<dbReference type="PRINTS" id="PR00109">
    <property type="entry name" value="TYRKINASE"/>
</dbReference>
<dbReference type="EC" id="2.7.11.1" evidence="2"/>
<keyword evidence="7" id="KW-0067">ATP-binding</keyword>
<dbReference type="OMA" id="KIMICCW"/>
<gene>
    <name evidence="11" type="ORF">KP509_19G021700</name>
</gene>
<dbReference type="FunFam" id="3.30.200.20:FF:000060">
    <property type="entry name" value="Serine/threonine-protein kinase isoform 1"/>
    <property type="match status" value="1"/>
</dbReference>
<dbReference type="InterPro" id="IPR000719">
    <property type="entry name" value="Prot_kinase_dom"/>
</dbReference>
<dbReference type="SUPFAM" id="SSF56112">
    <property type="entry name" value="Protein kinase-like (PK-like)"/>
    <property type="match status" value="1"/>
</dbReference>
<evidence type="ECO:0000313" key="12">
    <source>
        <dbReference type="Proteomes" id="UP000825935"/>
    </source>
</evidence>
<dbReference type="SMART" id="SM00220">
    <property type="entry name" value="S_TKc"/>
    <property type="match status" value="1"/>
</dbReference>
<comment type="caution">
    <text evidence="11">The sequence shown here is derived from an EMBL/GenBank/DDBJ whole genome shotgun (WGS) entry which is preliminary data.</text>
</comment>
<accession>A0A8T2SKM0</accession>
<feature type="domain" description="Protein kinase" evidence="10">
    <location>
        <begin position="149"/>
        <end position="406"/>
    </location>
</feature>
<evidence type="ECO:0000256" key="4">
    <source>
        <dbReference type="ARBA" id="ARBA00022679"/>
    </source>
</evidence>
<evidence type="ECO:0000256" key="8">
    <source>
        <dbReference type="ARBA" id="ARBA00047899"/>
    </source>
</evidence>
<comment type="similarity">
    <text evidence="1">Belongs to the protein kinase superfamily. TKL Ser/Thr protein kinase family. RAF subfamily.</text>
</comment>
<evidence type="ECO:0000256" key="1">
    <source>
        <dbReference type="ARBA" id="ARBA00010507"/>
    </source>
</evidence>
<sequence>MSVKVSLPQYVSMTIDYNGGFRAVREHDYCKLGGVSGMSVDIHDTSEDDGSICHGDSMYGGESSFPDVSMQSGSISHSSMGSSNSRLGLLHRDRYIKTRTTFSGHSVVPRSKVAQSTSDDLLISALLDERYPTEGLEGYQEWTVDISRLIIGPAFAQGAFGRIYKASYNCQDVAVKILERPRNDNERALLLEQQFAQEVVMLGSLRHKNVLRFVGACQKPGVWCIITEYVKGGSLRSYLAKKRAPPLRLAIRHALDISRGMEYLHSNAVIHRDLKSDNLLMADRCVKIADFGVARIEVHSEDMTPETGTYRWMAPEMMQNRSYTHKVDVYSFGIVLWELITGDIPFQKMTGVQAASAVVSGARPIIPTDCPDTLSKIMICCWDANPDCRPSFSEVVSLLEDAQVVLTESIGTPRFRRCSCLNGSPTIE</sequence>
<evidence type="ECO:0000259" key="10">
    <source>
        <dbReference type="PROSITE" id="PS50011"/>
    </source>
</evidence>
<dbReference type="InterPro" id="IPR001245">
    <property type="entry name" value="Ser-Thr/Tyr_kinase_cat_dom"/>
</dbReference>
<keyword evidence="6" id="KW-0418">Kinase</keyword>
<evidence type="ECO:0000256" key="6">
    <source>
        <dbReference type="ARBA" id="ARBA00022777"/>
    </source>
</evidence>
<dbReference type="Gene3D" id="1.10.510.10">
    <property type="entry name" value="Transferase(Phosphotransferase) domain 1"/>
    <property type="match status" value="1"/>
</dbReference>
<dbReference type="InterPro" id="IPR008271">
    <property type="entry name" value="Ser/Thr_kinase_AS"/>
</dbReference>
<dbReference type="InterPro" id="IPR011009">
    <property type="entry name" value="Kinase-like_dom_sf"/>
</dbReference>
<evidence type="ECO:0000256" key="9">
    <source>
        <dbReference type="ARBA" id="ARBA00048679"/>
    </source>
</evidence>
<evidence type="ECO:0000256" key="5">
    <source>
        <dbReference type="ARBA" id="ARBA00022741"/>
    </source>
</evidence>
<dbReference type="PANTHER" id="PTHR44329:SF261">
    <property type="entry name" value="ZINC FINGER CONTAINING PROTEIN KINASE-RELATED"/>
    <property type="match status" value="1"/>
</dbReference>
<dbReference type="CDD" id="cd13999">
    <property type="entry name" value="STKc_MAP3K-like"/>
    <property type="match status" value="1"/>
</dbReference>
<evidence type="ECO:0000313" key="11">
    <source>
        <dbReference type="EMBL" id="KAH7351947.1"/>
    </source>
</evidence>
<name>A0A8T2SKM0_CERRI</name>
<dbReference type="InterPro" id="IPR051681">
    <property type="entry name" value="Ser/Thr_Kinases-Pseudokinases"/>
</dbReference>
<dbReference type="Proteomes" id="UP000825935">
    <property type="component" value="Chromosome 19"/>
</dbReference>
<organism evidence="11 12">
    <name type="scientific">Ceratopteris richardii</name>
    <name type="common">Triangle waterfern</name>
    <dbReference type="NCBI Taxonomy" id="49495"/>
    <lineage>
        <taxon>Eukaryota</taxon>
        <taxon>Viridiplantae</taxon>
        <taxon>Streptophyta</taxon>
        <taxon>Embryophyta</taxon>
        <taxon>Tracheophyta</taxon>
        <taxon>Polypodiopsida</taxon>
        <taxon>Polypodiidae</taxon>
        <taxon>Polypodiales</taxon>
        <taxon>Pteridineae</taxon>
        <taxon>Pteridaceae</taxon>
        <taxon>Parkerioideae</taxon>
        <taxon>Ceratopteris</taxon>
    </lineage>
</organism>
<dbReference type="PANTHER" id="PTHR44329">
    <property type="entry name" value="SERINE/THREONINE-PROTEIN KINASE TNNI3K-RELATED"/>
    <property type="match status" value="1"/>
</dbReference>
<keyword evidence="3" id="KW-0723">Serine/threonine-protein kinase</keyword>
<reference evidence="11" key="1">
    <citation type="submission" date="2021-08" db="EMBL/GenBank/DDBJ databases">
        <title>WGS assembly of Ceratopteris richardii.</title>
        <authorList>
            <person name="Marchant D.B."/>
            <person name="Chen G."/>
            <person name="Jenkins J."/>
            <person name="Shu S."/>
            <person name="Leebens-Mack J."/>
            <person name="Grimwood J."/>
            <person name="Schmutz J."/>
            <person name="Soltis P."/>
            <person name="Soltis D."/>
            <person name="Chen Z.-H."/>
        </authorList>
    </citation>
    <scope>NUCLEOTIDE SEQUENCE</scope>
    <source>
        <strain evidence="11">Whitten #5841</strain>
        <tissue evidence="11">Leaf</tissue>
    </source>
</reference>
<dbReference type="GO" id="GO:0005524">
    <property type="term" value="F:ATP binding"/>
    <property type="evidence" value="ECO:0007669"/>
    <property type="project" value="UniProtKB-KW"/>
</dbReference>
<comment type="catalytic activity">
    <reaction evidence="9">
        <text>L-seryl-[protein] + ATP = O-phospho-L-seryl-[protein] + ADP + H(+)</text>
        <dbReference type="Rhea" id="RHEA:17989"/>
        <dbReference type="Rhea" id="RHEA-COMP:9863"/>
        <dbReference type="Rhea" id="RHEA-COMP:11604"/>
        <dbReference type="ChEBI" id="CHEBI:15378"/>
        <dbReference type="ChEBI" id="CHEBI:29999"/>
        <dbReference type="ChEBI" id="CHEBI:30616"/>
        <dbReference type="ChEBI" id="CHEBI:83421"/>
        <dbReference type="ChEBI" id="CHEBI:456216"/>
        <dbReference type="EC" id="2.7.11.1"/>
    </reaction>
</comment>
<dbReference type="PROSITE" id="PS00108">
    <property type="entry name" value="PROTEIN_KINASE_ST"/>
    <property type="match status" value="1"/>
</dbReference>
<dbReference type="Pfam" id="PF07714">
    <property type="entry name" value="PK_Tyr_Ser-Thr"/>
    <property type="match status" value="1"/>
</dbReference>
<keyword evidence="5" id="KW-0547">Nucleotide-binding</keyword>
<keyword evidence="12" id="KW-1185">Reference proteome</keyword>
<protein>
    <recommendedName>
        <fullName evidence="2">non-specific serine/threonine protein kinase</fullName>
        <ecNumber evidence="2">2.7.11.1</ecNumber>
    </recommendedName>
</protein>
<dbReference type="GO" id="GO:0004674">
    <property type="term" value="F:protein serine/threonine kinase activity"/>
    <property type="evidence" value="ECO:0007669"/>
    <property type="project" value="UniProtKB-KW"/>
</dbReference>
<evidence type="ECO:0000256" key="2">
    <source>
        <dbReference type="ARBA" id="ARBA00012513"/>
    </source>
</evidence>
<dbReference type="OrthoDB" id="4062651at2759"/>